<evidence type="ECO:0000313" key="5">
    <source>
        <dbReference type="EMBL" id="MDJ1501001.1"/>
    </source>
</evidence>
<gene>
    <name evidence="5" type="ORF">QNI22_10095</name>
</gene>
<dbReference type="PANTHER" id="PTHR45625:SF4">
    <property type="entry name" value="PEPTIDYLPROLYL ISOMERASE DOMAIN AND WD REPEAT-CONTAINING PROTEIN 1"/>
    <property type="match status" value="1"/>
</dbReference>
<dbReference type="PROSITE" id="PS50072">
    <property type="entry name" value="CSA_PPIASE_2"/>
    <property type="match status" value="1"/>
</dbReference>
<feature type="signal peptide" evidence="3">
    <location>
        <begin position="1"/>
        <end position="24"/>
    </location>
</feature>
<dbReference type="Proteomes" id="UP001232063">
    <property type="component" value="Unassembled WGS sequence"/>
</dbReference>
<protein>
    <recommendedName>
        <fullName evidence="3">Peptidyl-prolyl cis-trans isomerase</fullName>
        <shortName evidence="3">PPIase</shortName>
        <ecNumber evidence="3">5.2.1.8</ecNumber>
    </recommendedName>
</protein>
<dbReference type="RefSeq" id="WP_314510495.1">
    <property type="nucleotide sequence ID" value="NZ_JASJOU010000002.1"/>
</dbReference>
<evidence type="ECO:0000256" key="1">
    <source>
        <dbReference type="ARBA" id="ARBA00023110"/>
    </source>
</evidence>
<sequence length="242" mass="27648">MNCPLKLSFCIQLLVISFFGVLLSCETKQVQETETDPAKIRITKHNVKQVLKQYGEEHKDSIISIETPYGIIKAALYTKTPLHRASFIRLINKGYFDSADFYRIVPAMVIQGGHLDKRRMGLENYEIPHEIDPRWFHKRGALAMAHRDESEGSSPYDFYIVQGSVFREDSVRSINKDTGYPLLLKQLKTYTTIGGVPHLDYHYTVFGEVIEGLNLVDSIAAEPLEENTEHPKNRIPIKITIP</sequence>
<feature type="chain" id="PRO_5041776121" description="Peptidyl-prolyl cis-trans isomerase" evidence="3">
    <location>
        <begin position="25"/>
        <end position="242"/>
    </location>
</feature>
<dbReference type="Pfam" id="PF00160">
    <property type="entry name" value="Pro_isomerase"/>
    <property type="match status" value="1"/>
</dbReference>
<dbReference type="InterPro" id="IPR044666">
    <property type="entry name" value="Cyclophilin_A-like"/>
</dbReference>
<feature type="domain" description="PPIase cyclophilin-type" evidence="4">
    <location>
        <begin position="66"/>
        <end position="237"/>
    </location>
</feature>
<name>A0AAE3UE50_9BACT</name>
<dbReference type="EC" id="5.2.1.8" evidence="3"/>
<keyword evidence="1 3" id="KW-0697">Rotamase</keyword>
<comment type="similarity">
    <text evidence="3">Belongs to the cyclophilin-type PPIase family.</text>
</comment>
<dbReference type="PROSITE" id="PS51257">
    <property type="entry name" value="PROKAR_LIPOPROTEIN"/>
    <property type="match status" value="1"/>
</dbReference>
<keyword evidence="3" id="KW-0732">Signal</keyword>
<comment type="caution">
    <text evidence="5">The sequence shown here is derived from an EMBL/GenBank/DDBJ whole genome shotgun (WGS) entry which is preliminary data.</text>
</comment>
<dbReference type="Gene3D" id="2.40.100.10">
    <property type="entry name" value="Cyclophilin-like"/>
    <property type="match status" value="1"/>
</dbReference>
<organism evidence="5 6">
    <name type="scientific">Xanthocytophaga agilis</name>
    <dbReference type="NCBI Taxonomy" id="3048010"/>
    <lineage>
        <taxon>Bacteria</taxon>
        <taxon>Pseudomonadati</taxon>
        <taxon>Bacteroidota</taxon>
        <taxon>Cytophagia</taxon>
        <taxon>Cytophagales</taxon>
        <taxon>Rhodocytophagaceae</taxon>
        <taxon>Xanthocytophaga</taxon>
    </lineage>
</organism>
<comment type="function">
    <text evidence="3">PPIases accelerate the folding of proteins. It catalyzes the cis-trans isomerization of proline imidic peptide bonds in oligopeptides.</text>
</comment>
<reference evidence="5" key="1">
    <citation type="submission" date="2023-05" db="EMBL/GenBank/DDBJ databases">
        <authorList>
            <person name="Zhang X."/>
        </authorList>
    </citation>
    <scope>NUCLEOTIDE SEQUENCE</scope>
    <source>
        <strain evidence="5">BD1B2-1</strain>
    </source>
</reference>
<keyword evidence="2 3" id="KW-0413">Isomerase</keyword>
<proteinExistence type="inferred from homology"/>
<dbReference type="AlphaFoldDB" id="A0AAE3UE50"/>
<comment type="catalytic activity">
    <reaction evidence="3">
        <text>[protein]-peptidylproline (omega=180) = [protein]-peptidylproline (omega=0)</text>
        <dbReference type="Rhea" id="RHEA:16237"/>
        <dbReference type="Rhea" id="RHEA-COMP:10747"/>
        <dbReference type="Rhea" id="RHEA-COMP:10748"/>
        <dbReference type="ChEBI" id="CHEBI:83833"/>
        <dbReference type="ChEBI" id="CHEBI:83834"/>
        <dbReference type="EC" id="5.2.1.8"/>
    </reaction>
</comment>
<evidence type="ECO:0000313" key="6">
    <source>
        <dbReference type="Proteomes" id="UP001232063"/>
    </source>
</evidence>
<dbReference type="InterPro" id="IPR002130">
    <property type="entry name" value="Cyclophilin-type_PPIase_dom"/>
</dbReference>
<dbReference type="SUPFAM" id="SSF50891">
    <property type="entry name" value="Cyclophilin-like"/>
    <property type="match status" value="1"/>
</dbReference>
<keyword evidence="6" id="KW-1185">Reference proteome</keyword>
<accession>A0AAE3UE50</accession>
<dbReference type="GO" id="GO:0003755">
    <property type="term" value="F:peptidyl-prolyl cis-trans isomerase activity"/>
    <property type="evidence" value="ECO:0007669"/>
    <property type="project" value="UniProtKB-UniRule"/>
</dbReference>
<dbReference type="EMBL" id="JASJOU010000002">
    <property type="protein sequence ID" value="MDJ1501001.1"/>
    <property type="molecule type" value="Genomic_DNA"/>
</dbReference>
<dbReference type="PANTHER" id="PTHR45625">
    <property type="entry name" value="PEPTIDYL-PROLYL CIS-TRANS ISOMERASE-RELATED"/>
    <property type="match status" value="1"/>
</dbReference>
<evidence type="ECO:0000259" key="4">
    <source>
        <dbReference type="PROSITE" id="PS50072"/>
    </source>
</evidence>
<evidence type="ECO:0000256" key="3">
    <source>
        <dbReference type="RuleBase" id="RU363019"/>
    </source>
</evidence>
<evidence type="ECO:0000256" key="2">
    <source>
        <dbReference type="ARBA" id="ARBA00023235"/>
    </source>
</evidence>
<dbReference type="PRINTS" id="PR00153">
    <property type="entry name" value="CSAPPISMRASE"/>
</dbReference>
<dbReference type="InterPro" id="IPR029000">
    <property type="entry name" value="Cyclophilin-like_dom_sf"/>
</dbReference>